<feature type="compositionally biased region" description="Low complexity" evidence="1">
    <location>
        <begin position="513"/>
        <end position="523"/>
    </location>
</feature>
<accession>A0A1Y1UP94</accession>
<evidence type="ECO:0000313" key="2">
    <source>
        <dbReference type="EMBL" id="ORX39853.1"/>
    </source>
</evidence>
<feature type="compositionally biased region" description="Low complexity" evidence="1">
    <location>
        <begin position="45"/>
        <end position="56"/>
    </location>
</feature>
<feature type="compositionally biased region" description="Basic and acidic residues" evidence="1">
    <location>
        <begin position="1"/>
        <end position="12"/>
    </location>
</feature>
<dbReference type="Proteomes" id="UP000193218">
    <property type="component" value="Unassembled WGS sequence"/>
</dbReference>
<protein>
    <submittedName>
        <fullName evidence="2">Uncharacterized protein</fullName>
    </submittedName>
</protein>
<evidence type="ECO:0000256" key="1">
    <source>
        <dbReference type="SAM" id="MobiDB-lite"/>
    </source>
</evidence>
<dbReference type="OrthoDB" id="2565314at2759"/>
<feature type="compositionally biased region" description="Basic and acidic residues" evidence="1">
    <location>
        <begin position="100"/>
        <end position="109"/>
    </location>
</feature>
<dbReference type="EMBL" id="NBSH01000002">
    <property type="protein sequence ID" value="ORX39853.1"/>
    <property type="molecule type" value="Genomic_DNA"/>
</dbReference>
<feature type="compositionally biased region" description="Polar residues" evidence="1">
    <location>
        <begin position="292"/>
        <end position="303"/>
    </location>
</feature>
<feature type="compositionally biased region" description="Pro residues" evidence="1">
    <location>
        <begin position="331"/>
        <end position="355"/>
    </location>
</feature>
<reference evidence="2 3" key="1">
    <citation type="submission" date="2017-03" db="EMBL/GenBank/DDBJ databases">
        <title>Widespread Adenine N6-methylation of Active Genes in Fungi.</title>
        <authorList>
            <consortium name="DOE Joint Genome Institute"/>
            <person name="Mondo S.J."/>
            <person name="Dannebaum R.O."/>
            <person name="Kuo R.C."/>
            <person name="Louie K.B."/>
            <person name="Bewick A.J."/>
            <person name="Labutti K."/>
            <person name="Haridas S."/>
            <person name="Kuo A."/>
            <person name="Salamov A."/>
            <person name="Ahrendt S.R."/>
            <person name="Lau R."/>
            <person name="Bowen B.P."/>
            <person name="Lipzen A."/>
            <person name="Sullivan W."/>
            <person name="Andreopoulos W.B."/>
            <person name="Clum A."/>
            <person name="Lindquist E."/>
            <person name="Daum C."/>
            <person name="Northen T.R."/>
            <person name="Ramamoorthy G."/>
            <person name="Schmitz R.J."/>
            <person name="Gryganskyi A."/>
            <person name="Culley D."/>
            <person name="Magnuson J."/>
            <person name="James T.Y."/>
            <person name="O'Malley M.A."/>
            <person name="Stajich J.E."/>
            <person name="Spatafora J.W."/>
            <person name="Visel A."/>
            <person name="Grigoriev I.V."/>
        </authorList>
    </citation>
    <scope>NUCLEOTIDE SEQUENCE [LARGE SCALE GENOMIC DNA]</scope>
    <source>
        <strain evidence="2 3">NRRL Y-17943</strain>
    </source>
</reference>
<keyword evidence="3" id="KW-1185">Reference proteome</keyword>
<feature type="compositionally biased region" description="Polar residues" evidence="1">
    <location>
        <begin position="13"/>
        <end position="32"/>
    </location>
</feature>
<feature type="compositionally biased region" description="Polar residues" evidence="1">
    <location>
        <begin position="207"/>
        <end position="243"/>
    </location>
</feature>
<feature type="compositionally biased region" description="Low complexity" evidence="1">
    <location>
        <begin position="110"/>
        <end position="124"/>
    </location>
</feature>
<sequence>MAPETSPKEGKTRTTVLNPPSTSPAQVHNNASKAGGPGSKKRDTASNSTSRPSATRRASEHKLSDAEQYANAHSKSHRDTNAGANKKPIFEWISRKLGKKHEGFPHHTNESTSSSSPRTGNSSTLPGITTTPRGRFVSLPVAHTEPPSPTRLFSPLSRDDSGRLTHSESVSLRRYPHSIADSERMRIREANNPYPSIPVPMPRDSTLDSQSMSFVSRSRTPSLRSETSTRPRISFADDSSQRWSGADEDASIRPFPPSHPASPAPSTSVISRSASASLLSPGAFGTYGASFRRSQYSATDSTNSSDVDRVDRSRRDSASTKPTTILSIDAEPPPAHIATVPPAPTSAPSPTPAPVAGPSSPLRRVEGPTSPLDDVPPSLDYVQAPRHSHPHPRDNPHPSSPPDPNASTLTLASSTFATGQLSPNPNQVPIPGPASVRLRDLSNPAARSSALATSPSVTFAPETSAMDRPPSMIDSNPPSTHALSLYGGMSMRTGRGVADGDASVRAVRRKGSWESNESRWSWRGARGQQVPGGGASTPGGSVLNPMMEGRVEGMGHDGRDSYGAFLDGPERRTSRDLARTIAVGSIAEDGMPEVDDIISTR</sequence>
<feature type="compositionally biased region" description="Basic and acidic residues" evidence="1">
    <location>
        <begin position="180"/>
        <end position="189"/>
    </location>
</feature>
<feature type="compositionally biased region" description="Low complexity" evidence="1">
    <location>
        <begin position="405"/>
        <end position="418"/>
    </location>
</feature>
<organism evidence="2 3">
    <name type="scientific">Kockovaella imperatae</name>
    <dbReference type="NCBI Taxonomy" id="4999"/>
    <lineage>
        <taxon>Eukaryota</taxon>
        <taxon>Fungi</taxon>
        <taxon>Dikarya</taxon>
        <taxon>Basidiomycota</taxon>
        <taxon>Agaricomycotina</taxon>
        <taxon>Tremellomycetes</taxon>
        <taxon>Tremellales</taxon>
        <taxon>Cuniculitremaceae</taxon>
        <taxon>Kockovaella</taxon>
    </lineage>
</organism>
<proteinExistence type="predicted"/>
<feature type="compositionally biased region" description="Basic and acidic residues" evidence="1">
    <location>
        <begin position="306"/>
        <end position="318"/>
    </location>
</feature>
<feature type="region of interest" description="Disordered" evidence="1">
    <location>
        <begin position="292"/>
        <end position="486"/>
    </location>
</feature>
<feature type="compositionally biased region" description="Basic and acidic residues" evidence="1">
    <location>
        <begin position="157"/>
        <end position="166"/>
    </location>
</feature>
<dbReference type="InParanoid" id="A0A1Y1UP94"/>
<evidence type="ECO:0000313" key="3">
    <source>
        <dbReference type="Proteomes" id="UP000193218"/>
    </source>
</evidence>
<dbReference type="GeneID" id="33559655"/>
<dbReference type="RefSeq" id="XP_021873638.1">
    <property type="nucleotide sequence ID" value="XM_022017846.1"/>
</dbReference>
<feature type="compositionally biased region" description="Pro residues" evidence="1">
    <location>
        <begin position="254"/>
        <end position="263"/>
    </location>
</feature>
<name>A0A1Y1UP94_9TREE</name>
<feature type="region of interest" description="Disordered" evidence="1">
    <location>
        <begin position="508"/>
        <end position="542"/>
    </location>
</feature>
<dbReference type="AlphaFoldDB" id="A0A1Y1UP94"/>
<comment type="caution">
    <text evidence="2">The sequence shown here is derived from an EMBL/GenBank/DDBJ whole genome shotgun (WGS) entry which is preliminary data.</text>
</comment>
<feature type="region of interest" description="Disordered" evidence="1">
    <location>
        <begin position="1"/>
        <end position="272"/>
    </location>
</feature>
<gene>
    <name evidence="2" type="ORF">BD324DRAFT_648473</name>
</gene>
<feature type="compositionally biased region" description="Polar residues" evidence="1">
    <location>
        <begin position="473"/>
        <end position="482"/>
    </location>
</feature>